<dbReference type="AlphaFoldDB" id="A0A9Q3KAN8"/>
<proteinExistence type="predicted"/>
<dbReference type="InterPro" id="IPR041373">
    <property type="entry name" value="RT_RNaseH"/>
</dbReference>
<feature type="non-terminal residue" evidence="8">
    <location>
        <position position="1"/>
    </location>
</feature>
<organism evidence="8 9">
    <name type="scientific">Austropuccinia psidii MF-1</name>
    <dbReference type="NCBI Taxonomy" id="1389203"/>
    <lineage>
        <taxon>Eukaryota</taxon>
        <taxon>Fungi</taxon>
        <taxon>Dikarya</taxon>
        <taxon>Basidiomycota</taxon>
        <taxon>Pucciniomycotina</taxon>
        <taxon>Pucciniomycetes</taxon>
        <taxon>Pucciniales</taxon>
        <taxon>Sphaerophragmiaceae</taxon>
        <taxon>Austropuccinia</taxon>
    </lineage>
</organism>
<dbReference type="PANTHER" id="PTHR37984">
    <property type="entry name" value="PROTEIN CBG26694"/>
    <property type="match status" value="1"/>
</dbReference>
<dbReference type="Proteomes" id="UP000765509">
    <property type="component" value="Unassembled WGS sequence"/>
</dbReference>
<evidence type="ECO:0000256" key="2">
    <source>
        <dbReference type="ARBA" id="ARBA00022695"/>
    </source>
</evidence>
<dbReference type="SUPFAM" id="SSF56672">
    <property type="entry name" value="DNA/RNA polymerases"/>
    <property type="match status" value="1"/>
</dbReference>
<accession>A0A9Q3KAN8</accession>
<feature type="domain" description="Reverse transcriptase RNase H-like" evidence="7">
    <location>
        <begin position="2"/>
        <end position="66"/>
    </location>
</feature>
<reference evidence="8" key="1">
    <citation type="submission" date="2021-03" db="EMBL/GenBank/DDBJ databases">
        <title>Draft genome sequence of rust myrtle Austropuccinia psidii MF-1, a brazilian biotype.</title>
        <authorList>
            <person name="Quecine M.C."/>
            <person name="Pachon D.M.R."/>
            <person name="Bonatelli M.L."/>
            <person name="Correr F.H."/>
            <person name="Franceschini L.M."/>
            <person name="Leite T.F."/>
            <person name="Margarido G.R.A."/>
            <person name="Almeida C.A."/>
            <person name="Ferrarezi J.A."/>
            <person name="Labate C.A."/>
        </authorList>
    </citation>
    <scope>NUCLEOTIDE SEQUENCE</scope>
    <source>
        <strain evidence="8">MF-1</strain>
    </source>
</reference>
<keyword evidence="3" id="KW-0540">Nuclease</keyword>
<keyword evidence="2" id="KW-0548">Nucleotidyltransferase</keyword>
<dbReference type="GO" id="GO:0004519">
    <property type="term" value="F:endonuclease activity"/>
    <property type="evidence" value="ECO:0007669"/>
    <property type="project" value="UniProtKB-KW"/>
</dbReference>
<gene>
    <name evidence="8" type="ORF">O181_116047</name>
</gene>
<evidence type="ECO:0000256" key="5">
    <source>
        <dbReference type="ARBA" id="ARBA00022801"/>
    </source>
</evidence>
<evidence type="ECO:0000256" key="6">
    <source>
        <dbReference type="ARBA" id="ARBA00022918"/>
    </source>
</evidence>
<name>A0A9Q3KAN8_9BASI</name>
<keyword evidence="6" id="KW-0695">RNA-directed DNA polymerase</keyword>
<dbReference type="Pfam" id="PF17917">
    <property type="entry name" value="RT_RNaseH"/>
    <property type="match status" value="1"/>
</dbReference>
<evidence type="ECO:0000256" key="4">
    <source>
        <dbReference type="ARBA" id="ARBA00022759"/>
    </source>
</evidence>
<evidence type="ECO:0000313" key="9">
    <source>
        <dbReference type="Proteomes" id="UP000765509"/>
    </source>
</evidence>
<evidence type="ECO:0000259" key="7">
    <source>
        <dbReference type="Pfam" id="PF17917"/>
    </source>
</evidence>
<protein>
    <recommendedName>
        <fullName evidence="7">Reverse transcriptase RNase H-like domain-containing protein</fullName>
    </recommendedName>
</protein>
<comment type="caution">
    <text evidence="8">The sequence shown here is derived from an EMBL/GenBank/DDBJ whole genome shotgun (WGS) entry which is preliminary data.</text>
</comment>
<dbReference type="GO" id="GO:0016787">
    <property type="term" value="F:hydrolase activity"/>
    <property type="evidence" value="ECO:0007669"/>
    <property type="project" value="UniProtKB-KW"/>
</dbReference>
<dbReference type="InterPro" id="IPR050951">
    <property type="entry name" value="Retrovirus_Pol_polyprotein"/>
</dbReference>
<dbReference type="CDD" id="cd09274">
    <property type="entry name" value="RNase_HI_RT_Ty3"/>
    <property type="match status" value="1"/>
</dbReference>
<dbReference type="EMBL" id="AVOT02098136">
    <property type="protein sequence ID" value="MBW0576332.1"/>
    <property type="molecule type" value="Genomic_DNA"/>
</dbReference>
<dbReference type="GO" id="GO:0003964">
    <property type="term" value="F:RNA-directed DNA polymerase activity"/>
    <property type="evidence" value="ECO:0007669"/>
    <property type="project" value="UniProtKB-KW"/>
</dbReference>
<dbReference type="PANTHER" id="PTHR37984:SF5">
    <property type="entry name" value="PROTEIN NYNRIN-LIKE"/>
    <property type="match status" value="1"/>
</dbReference>
<keyword evidence="5" id="KW-0378">Hydrolase</keyword>
<keyword evidence="1" id="KW-0808">Transferase</keyword>
<keyword evidence="9" id="KW-1185">Reference proteome</keyword>
<dbReference type="InterPro" id="IPR043502">
    <property type="entry name" value="DNA/RNA_pol_sf"/>
</dbReference>
<sequence length="229" mass="26781">RKHIPAELNYEIHYKELLGIVWALKHWRAFLLSLSSPFEVLTDYSSLKYFMSSKVLTWCQARWAEFHFSITYCPGRLATLPDALSRWDNIYPDEGEDFISKNPMNFQQLIKQDEVQPSRFCPVKVDFFPNFIESIQKKLRQDSQYSISPSRISWTPWPREDSQTCQSGFPLVQNDSIYQGLCLILSTLFKNPEYPPQEVCTPQTSSNIKWSLDLSFNGLYHSTSNVQFL</sequence>
<evidence type="ECO:0000256" key="1">
    <source>
        <dbReference type="ARBA" id="ARBA00022679"/>
    </source>
</evidence>
<keyword evidence="4" id="KW-0255">Endonuclease</keyword>
<evidence type="ECO:0000256" key="3">
    <source>
        <dbReference type="ARBA" id="ARBA00022722"/>
    </source>
</evidence>
<evidence type="ECO:0000313" key="8">
    <source>
        <dbReference type="EMBL" id="MBW0576332.1"/>
    </source>
</evidence>